<dbReference type="Pfam" id="PF00112">
    <property type="entry name" value="Peptidase_C1"/>
    <property type="match status" value="1"/>
</dbReference>
<evidence type="ECO:0000256" key="3">
    <source>
        <dbReference type="ARBA" id="ARBA00022801"/>
    </source>
</evidence>
<dbReference type="InterPro" id="IPR000169">
    <property type="entry name" value="Pept_cys_AS"/>
</dbReference>
<dbReference type="InterPro" id="IPR038765">
    <property type="entry name" value="Papain-like_cys_pep_sf"/>
</dbReference>
<feature type="domain" description="Cathepsin propeptide inhibitor" evidence="9">
    <location>
        <begin position="26"/>
        <end position="86"/>
    </location>
</feature>
<name>A0A7E4VMN1_PANRE</name>
<dbReference type="CDD" id="cd02248">
    <property type="entry name" value="Peptidase_C1A"/>
    <property type="match status" value="1"/>
</dbReference>
<dbReference type="SUPFAM" id="SSF54001">
    <property type="entry name" value="Cysteine proteinases"/>
    <property type="match status" value="1"/>
</dbReference>
<dbReference type="FunFam" id="3.90.70.10:FF:000332">
    <property type="entry name" value="Cathepsin L1"/>
    <property type="match status" value="1"/>
</dbReference>
<evidence type="ECO:0000256" key="7">
    <source>
        <dbReference type="SAM" id="SignalP"/>
    </source>
</evidence>
<dbReference type="WBParaSite" id="Pan_g22416.t1">
    <property type="protein sequence ID" value="Pan_g22416.t1"/>
    <property type="gene ID" value="Pan_g22416"/>
</dbReference>
<accession>A0A7E4VMN1</accession>
<dbReference type="InterPro" id="IPR013128">
    <property type="entry name" value="Peptidase_C1A"/>
</dbReference>
<dbReference type="Proteomes" id="UP000492821">
    <property type="component" value="Unassembled WGS sequence"/>
</dbReference>
<dbReference type="InterPro" id="IPR000668">
    <property type="entry name" value="Peptidase_C1A_C"/>
</dbReference>
<keyword evidence="2" id="KW-0645">Protease</keyword>
<evidence type="ECO:0000259" key="8">
    <source>
        <dbReference type="SMART" id="SM00645"/>
    </source>
</evidence>
<keyword evidence="10" id="KW-1185">Reference proteome</keyword>
<keyword evidence="4" id="KW-0788">Thiol protease</keyword>
<dbReference type="GO" id="GO:0006508">
    <property type="term" value="P:proteolysis"/>
    <property type="evidence" value="ECO:0007669"/>
    <property type="project" value="UniProtKB-KW"/>
</dbReference>
<keyword evidence="5" id="KW-0865">Zymogen</keyword>
<evidence type="ECO:0000313" key="10">
    <source>
        <dbReference type="Proteomes" id="UP000492821"/>
    </source>
</evidence>
<dbReference type="InterPro" id="IPR013201">
    <property type="entry name" value="Prot_inhib_I29"/>
</dbReference>
<feature type="domain" description="Peptidase C1A papain C-terminal" evidence="8">
    <location>
        <begin position="112"/>
        <end position="328"/>
    </location>
</feature>
<dbReference type="PROSITE" id="PS00639">
    <property type="entry name" value="THIOL_PROTEASE_HIS"/>
    <property type="match status" value="1"/>
</dbReference>
<dbReference type="InterPro" id="IPR039417">
    <property type="entry name" value="Peptidase_C1A_papain-like"/>
</dbReference>
<dbReference type="PROSITE" id="PS00139">
    <property type="entry name" value="THIOL_PROTEASE_CYS"/>
    <property type="match status" value="1"/>
</dbReference>
<keyword evidence="7" id="KW-0732">Signal</keyword>
<proteinExistence type="inferred from homology"/>
<dbReference type="SMART" id="SM00645">
    <property type="entry name" value="Pept_C1"/>
    <property type="match status" value="1"/>
</dbReference>
<dbReference type="PROSITE" id="PS00640">
    <property type="entry name" value="THIOL_PROTEASE_ASN"/>
    <property type="match status" value="1"/>
</dbReference>
<dbReference type="AlphaFoldDB" id="A0A7E4VMN1"/>
<dbReference type="Gene3D" id="3.90.70.10">
    <property type="entry name" value="Cysteine proteinases"/>
    <property type="match status" value="1"/>
</dbReference>
<evidence type="ECO:0000256" key="4">
    <source>
        <dbReference type="ARBA" id="ARBA00022807"/>
    </source>
</evidence>
<protein>
    <submittedName>
        <fullName evidence="11">Pept_C1 domain-containing protein</fullName>
    </submittedName>
</protein>
<evidence type="ECO:0000313" key="11">
    <source>
        <dbReference type="WBParaSite" id="Pan_g22416.t1"/>
    </source>
</evidence>
<dbReference type="SMART" id="SM00848">
    <property type="entry name" value="Inhibitor_I29"/>
    <property type="match status" value="1"/>
</dbReference>
<reference evidence="10" key="1">
    <citation type="journal article" date="2013" name="Genetics">
        <title>The draft genome and transcriptome of Panagrellus redivivus are shaped by the harsh demands of a free-living lifestyle.</title>
        <authorList>
            <person name="Srinivasan J."/>
            <person name="Dillman A.R."/>
            <person name="Macchietto M.G."/>
            <person name="Heikkinen L."/>
            <person name="Lakso M."/>
            <person name="Fracchia K.M."/>
            <person name="Antoshechkin I."/>
            <person name="Mortazavi A."/>
            <person name="Wong G."/>
            <person name="Sternberg P.W."/>
        </authorList>
    </citation>
    <scope>NUCLEOTIDE SEQUENCE [LARGE SCALE GENOMIC DNA]</scope>
    <source>
        <strain evidence="10">MT8872</strain>
    </source>
</reference>
<reference evidence="11" key="2">
    <citation type="submission" date="2020-10" db="UniProtKB">
        <authorList>
            <consortium name="WormBaseParasite"/>
        </authorList>
    </citation>
    <scope>IDENTIFICATION</scope>
</reference>
<evidence type="ECO:0000256" key="5">
    <source>
        <dbReference type="ARBA" id="ARBA00023145"/>
    </source>
</evidence>
<comment type="similarity">
    <text evidence="1">Belongs to the peptidase C1 family.</text>
</comment>
<dbReference type="InterPro" id="IPR025661">
    <property type="entry name" value="Pept_asp_AS"/>
</dbReference>
<keyword evidence="3" id="KW-0378">Hydrolase</keyword>
<evidence type="ECO:0000256" key="2">
    <source>
        <dbReference type="ARBA" id="ARBA00022670"/>
    </source>
</evidence>
<dbReference type="PANTHER" id="PTHR12411">
    <property type="entry name" value="CYSTEINE PROTEASE FAMILY C1-RELATED"/>
    <property type="match status" value="1"/>
</dbReference>
<dbReference type="GO" id="GO:0008234">
    <property type="term" value="F:cysteine-type peptidase activity"/>
    <property type="evidence" value="ECO:0007669"/>
    <property type="project" value="UniProtKB-KW"/>
</dbReference>
<dbReference type="PRINTS" id="PR00705">
    <property type="entry name" value="PAPAIN"/>
</dbReference>
<feature type="signal peptide" evidence="7">
    <location>
        <begin position="1"/>
        <end position="19"/>
    </location>
</feature>
<keyword evidence="6" id="KW-1015">Disulfide bond</keyword>
<dbReference type="InterPro" id="IPR025660">
    <property type="entry name" value="Pept_his_AS"/>
</dbReference>
<feature type="chain" id="PRO_5029005906" evidence="7">
    <location>
        <begin position="20"/>
        <end position="329"/>
    </location>
</feature>
<evidence type="ECO:0000256" key="1">
    <source>
        <dbReference type="ARBA" id="ARBA00008455"/>
    </source>
</evidence>
<evidence type="ECO:0000259" key="9">
    <source>
        <dbReference type="SMART" id="SM00848"/>
    </source>
</evidence>
<dbReference type="Pfam" id="PF08246">
    <property type="entry name" value="Inhibitor_I29"/>
    <property type="match status" value="1"/>
</dbReference>
<sequence length="329" mass="37020">MHATFWAAVIISLGCCAFALPELEQWEEYKKIHGKSYPDPAKDAFHFAIFQQAVKRINEHNAKFQAGEVTYSKRLAVFSDLPEDQWPYRAKLTLPDNLVEHNIQKAVEGQEIPDAIDWRKLGYVTGVKNQGNCGDCYIFAAIGSLEAFSARVTGILWTLSEQNIRECYRDRDHICDGGDIGSVFTFVAQNQGGRIDPENYYPYNDNIADCKYNYDNAVNTTVRKFLSYTGEDTLKTLVGLYGPVTVIIHASNAFGEAHKEVFYDPTCTENDSGNHAVLAVGYGTDPNYGDYWIIKNSWGTTWGDEGYVKMARNRGSNCHIGKWAFIPSQ</sequence>
<organism evidence="10 11">
    <name type="scientific">Panagrellus redivivus</name>
    <name type="common">Microworm</name>
    <dbReference type="NCBI Taxonomy" id="6233"/>
    <lineage>
        <taxon>Eukaryota</taxon>
        <taxon>Metazoa</taxon>
        <taxon>Ecdysozoa</taxon>
        <taxon>Nematoda</taxon>
        <taxon>Chromadorea</taxon>
        <taxon>Rhabditida</taxon>
        <taxon>Tylenchina</taxon>
        <taxon>Panagrolaimomorpha</taxon>
        <taxon>Panagrolaimoidea</taxon>
        <taxon>Panagrolaimidae</taxon>
        <taxon>Panagrellus</taxon>
    </lineage>
</organism>
<evidence type="ECO:0000256" key="6">
    <source>
        <dbReference type="ARBA" id="ARBA00023157"/>
    </source>
</evidence>